<evidence type="ECO:0000259" key="10">
    <source>
        <dbReference type="PROSITE" id="PS50110"/>
    </source>
</evidence>
<evidence type="ECO:0000256" key="2">
    <source>
        <dbReference type="ARBA" id="ARBA00022490"/>
    </source>
</evidence>
<organism evidence="11 12">
    <name type="scientific">Paenibacillus campinasensis</name>
    <dbReference type="NCBI Taxonomy" id="66347"/>
    <lineage>
        <taxon>Bacteria</taxon>
        <taxon>Bacillati</taxon>
        <taxon>Bacillota</taxon>
        <taxon>Bacilli</taxon>
        <taxon>Bacillales</taxon>
        <taxon>Paenibacillaceae</taxon>
        <taxon>Paenibacillus</taxon>
    </lineage>
</organism>
<dbReference type="InterPro" id="IPR020449">
    <property type="entry name" value="Tscrpt_reg_AraC-type_HTH"/>
</dbReference>
<accession>A0A268EQV4</accession>
<dbReference type="GO" id="GO:0003700">
    <property type="term" value="F:DNA-binding transcription factor activity"/>
    <property type="evidence" value="ECO:0007669"/>
    <property type="project" value="InterPro"/>
</dbReference>
<dbReference type="PANTHER" id="PTHR42713">
    <property type="entry name" value="HISTIDINE KINASE-RELATED"/>
    <property type="match status" value="1"/>
</dbReference>
<evidence type="ECO:0000256" key="6">
    <source>
        <dbReference type="ARBA" id="ARBA00023125"/>
    </source>
</evidence>
<dbReference type="PROSITE" id="PS00041">
    <property type="entry name" value="HTH_ARAC_FAMILY_1"/>
    <property type="match status" value="1"/>
</dbReference>
<dbReference type="Gene3D" id="1.10.10.60">
    <property type="entry name" value="Homeodomain-like"/>
    <property type="match status" value="2"/>
</dbReference>
<dbReference type="GO" id="GO:0005737">
    <property type="term" value="C:cytoplasm"/>
    <property type="evidence" value="ECO:0007669"/>
    <property type="project" value="UniProtKB-SubCell"/>
</dbReference>
<dbReference type="PROSITE" id="PS01124">
    <property type="entry name" value="HTH_ARAC_FAMILY_2"/>
    <property type="match status" value="1"/>
</dbReference>
<dbReference type="Pfam" id="PF12833">
    <property type="entry name" value="HTH_18"/>
    <property type="match status" value="1"/>
</dbReference>
<dbReference type="InterPro" id="IPR001789">
    <property type="entry name" value="Sig_transdc_resp-reg_receiver"/>
</dbReference>
<dbReference type="PANTHER" id="PTHR42713:SF3">
    <property type="entry name" value="TRANSCRIPTIONAL REGULATORY PROTEIN HPTR"/>
    <property type="match status" value="1"/>
</dbReference>
<evidence type="ECO:0000256" key="4">
    <source>
        <dbReference type="ARBA" id="ARBA00023012"/>
    </source>
</evidence>
<evidence type="ECO:0000256" key="8">
    <source>
        <dbReference type="PROSITE-ProRule" id="PRU00169"/>
    </source>
</evidence>
<dbReference type="GO" id="GO:0000160">
    <property type="term" value="P:phosphorelay signal transduction system"/>
    <property type="evidence" value="ECO:0007669"/>
    <property type="project" value="UniProtKB-KW"/>
</dbReference>
<dbReference type="AlphaFoldDB" id="A0A268EQV4"/>
<dbReference type="SMART" id="SM00448">
    <property type="entry name" value="REC"/>
    <property type="match status" value="1"/>
</dbReference>
<gene>
    <name evidence="11" type="ORF">CHH67_14940</name>
</gene>
<dbReference type="PRINTS" id="PR00032">
    <property type="entry name" value="HTHARAC"/>
</dbReference>
<keyword evidence="3 8" id="KW-0597">Phosphoprotein</keyword>
<keyword evidence="4" id="KW-0902">Two-component regulatory system</keyword>
<dbReference type="InterPro" id="IPR011006">
    <property type="entry name" value="CheY-like_superfamily"/>
</dbReference>
<keyword evidence="6 11" id="KW-0238">DNA-binding</keyword>
<dbReference type="SMART" id="SM00342">
    <property type="entry name" value="HTH_ARAC"/>
    <property type="match status" value="1"/>
</dbReference>
<dbReference type="SUPFAM" id="SSF52172">
    <property type="entry name" value="CheY-like"/>
    <property type="match status" value="1"/>
</dbReference>
<protein>
    <submittedName>
        <fullName evidence="11">DNA-binding response regulator</fullName>
    </submittedName>
</protein>
<dbReference type="Proteomes" id="UP000215596">
    <property type="component" value="Unassembled WGS sequence"/>
</dbReference>
<evidence type="ECO:0000256" key="7">
    <source>
        <dbReference type="ARBA" id="ARBA00023163"/>
    </source>
</evidence>
<keyword evidence="7" id="KW-0804">Transcription</keyword>
<dbReference type="OrthoDB" id="9794370at2"/>
<proteinExistence type="predicted"/>
<evidence type="ECO:0000313" key="11">
    <source>
        <dbReference type="EMBL" id="PAD75502.1"/>
    </source>
</evidence>
<evidence type="ECO:0000256" key="1">
    <source>
        <dbReference type="ARBA" id="ARBA00004496"/>
    </source>
</evidence>
<keyword evidence="2" id="KW-0963">Cytoplasm</keyword>
<dbReference type="RefSeq" id="WP_095265992.1">
    <property type="nucleotide sequence ID" value="NZ_NPBY01000045.1"/>
</dbReference>
<feature type="domain" description="Response regulatory" evidence="10">
    <location>
        <begin position="2"/>
        <end position="119"/>
    </location>
</feature>
<reference evidence="11 12" key="1">
    <citation type="submission" date="2017-07" db="EMBL/GenBank/DDBJ databases">
        <title>Isolation and whole genome analysis of endospore-forming bacteria from heroin.</title>
        <authorList>
            <person name="Kalinowski J."/>
            <person name="Ahrens B."/>
            <person name="Al-Dilaimi A."/>
            <person name="Winkler A."/>
            <person name="Wibberg D."/>
            <person name="Schleenbecker U."/>
            <person name="Ruckert C."/>
            <person name="Wolfel R."/>
            <person name="Grass G."/>
        </authorList>
    </citation>
    <scope>NUCLEOTIDE SEQUENCE [LARGE SCALE GENOMIC DNA]</scope>
    <source>
        <strain evidence="11 12">7537-G1</strain>
    </source>
</reference>
<sequence length="543" mass="62259">MNILLVDDESYVTESLRETIPWDEIGIQAVYQASSAFMAIDRLEELDIDIVVTDVRMPEMSGLELIGTITERWPHIRCILLTGYSDFEYAKQAVQLQASAYILKPVDDREFIHSIAAAIRSIQEERMELERYYKLLHSWKSDLGHLRTRLLQDLALGRELSVPMLTTKLVEYEIAFDMNRDTAMLLIQLGSRFTGLDEHSAGLMEYAIVNMAEEVFKDRFHIWCGKAPHHCMILLAQMREDGQGLAAGSGTQPAEVLLQGYAEQLQHHVSSYLKGEISVLVTPMFRFPGSVADTYRAALSSLYVLDQSDRGEIRFMNEAAASSEVLIQAVAELDQPPALYQLLETRQWEDARGKLEAVFAVLEQACIGQAQLYGVFLHISNAYMYIAHKQGYLIHQLDQAGWDPLYIQQLIQSVSKLRAWSLDMLDKLVQIDSGQDQRHKSRIVRQVQDMVAAENGHELSVKTIADRVYLHPVYLSKIYKSETGEGLGDYIIRKRMERALYLLKHTNKRIYEITAELGYQNPQYFSKMFRKLYGMTPHEYREQ</sequence>
<dbReference type="EMBL" id="NPBY01000045">
    <property type="protein sequence ID" value="PAD75502.1"/>
    <property type="molecule type" value="Genomic_DNA"/>
</dbReference>
<dbReference type="Pfam" id="PF00072">
    <property type="entry name" value="Response_reg"/>
    <property type="match status" value="1"/>
</dbReference>
<dbReference type="InterPro" id="IPR018062">
    <property type="entry name" value="HTH_AraC-typ_CS"/>
</dbReference>
<evidence type="ECO:0000256" key="5">
    <source>
        <dbReference type="ARBA" id="ARBA00023015"/>
    </source>
</evidence>
<evidence type="ECO:0000256" key="3">
    <source>
        <dbReference type="ARBA" id="ARBA00022553"/>
    </source>
</evidence>
<name>A0A268EQV4_9BACL</name>
<dbReference type="CDD" id="cd17536">
    <property type="entry name" value="REC_YesN-like"/>
    <property type="match status" value="1"/>
</dbReference>
<dbReference type="SUPFAM" id="SSF46689">
    <property type="entry name" value="Homeodomain-like"/>
    <property type="match status" value="1"/>
</dbReference>
<keyword evidence="5" id="KW-0805">Transcription regulation</keyword>
<dbReference type="GO" id="GO:0043565">
    <property type="term" value="F:sequence-specific DNA binding"/>
    <property type="evidence" value="ECO:0007669"/>
    <property type="project" value="InterPro"/>
</dbReference>
<dbReference type="InterPro" id="IPR009057">
    <property type="entry name" value="Homeodomain-like_sf"/>
</dbReference>
<dbReference type="Gene3D" id="3.40.50.2300">
    <property type="match status" value="1"/>
</dbReference>
<comment type="caution">
    <text evidence="11">The sequence shown here is derived from an EMBL/GenBank/DDBJ whole genome shotgun (WGS) entry which is preliminary data.</text>
</comment>
<dbReference type="PROSITE" id="PS50110">
    <property type="entry name" value="RESPONSE_REGULATORY"/>
    <property type="match status" value="1"/>
</dbReference>
<feature type="domain" description="HTH araC/xylS-type" evidence="9">
    <location>
        <begin position="441"/>
        <end position="543"/>
    </location>
</feature>
<dbReference type="InterPro" id="IPR018060">
    <property type="entry name" value="HTH_AraC"/>
</dbReference>
<comment type="subcellular location">
    <subcellularLocation>
        <location evidence="1">Cytoplasm</location>
    </subcellularLocation>
</comment>
<dbReference type="InterPro" id="IPR051552">
    <property type="entry name" value="HptR"/>
</dbReference>
<feature type="modified residue" description="4-aspartylphosphate" evidence="8">
    <location>
        <position position="54"/>
    </location>
</feature>
<evidence type="ECO:0000259" key="9">
    <source>
        <dbReference type="PROSITE" id="PS01124"/>
    </source>
</evidence>
<evidence type="ECO:0000313" key="12">
    <source>
        <dbReference type="Proteomes" id="UP000215596"/>
    </source>
</evidence>